<dbReference type="Gene3D" id="4.10.810.10">
    <property type="entry name" value="Virus Scaffolding Protein, Chain A"/>
    <property type="match status" value="1"/>
</dbReference>
<comment type="caution">
    <text evidence="2">The sequence shown here is derived from an EMBL/GenBank/DDBJ whole genome shotgun (WGS) entry which is preliminary data.</text>
</comment>
<gene>
    <name evidence="2" type="ORF">D0466_21570</name>
</gene>
<evidence type="ECO:0000313" key="2">
    <source>
        <dbReference type="EMBL" id="RFU60440.1"/>
    </source>
</evidence>
<dbReference type="AlphaFoldDB" id="A0A372L625"/>
<dbReference type="InterPro" id="IPR014957">
    <property type="entry name" value="IDEAL_dom"/>
</dbReference>
<dbReference type="InterPro" id="IPR027393">
    <property type="entry name" value="Virus_scaffolding_prot_C"/>
</dbReference>
<keyword evidence="3" id="KW-1185">Reference proteome</keyword>
<dbReference type="Proteomes" id="UP000262939">
    <property type="component" value="Unassembled WGS sequence"/>
</dbReference>
<proteinExistence type="predicted"/>
<evidence type="ECO:0000313" key="3">
    <source>
        <dbReference type="Proteomes" id="UP000262939"/>
    </source>
</evidence>
<name>A0A372L625_9BACI</name>
<accession>A0A372L625</accession>
<reference evidence="2 3" key="1">
    <citation type="submission" date="2018-08" db="EMBL/GenBank/DDBJ databases">
        <title>Bacillus chawlae sp. nov., Bacillus glennii sp. nov., and Bacillus saganii sp. nov. Isolated from the Vehicle Assembly Building at Kennedy Space Center where the Viking Spacecraft were Assembled.</title>
        <authorList>
            <person name="Seuylemezian A."/>
            <person name="Vaishampayan P."/>
        </authorList>
    </citation>
    <scope>NUCLEOTIDE SEQUENCE [LARGE SCALE GENOMIC DNA]</scope>
    <source>
        <strain evidence="2 3">V44-8</strain>
    </source>
</reference>
<evidence type="ECO:0000259" key="1">
    <source>
        <dbReference type="SMART" id="SM00914"/>
    </source>
</evidence>
<sequence length="89" mass="10634">MNPEYKSGNYRKDQYIKSTSELFDKEDLKTKKILAKEHTEYTAGANRVIQKVQKQYLENKRYMEIDKALDERDKARFLALTSKGWERVL</sequence>
<organism evidence="2 3">
    <name type="scientific">Peribacillus glennii</name>
    <dbReference type="NCBI Taxonomy" id="2303991"/>
    <lineage>
        <taxon>Bacteria</taxon>
        <taxon>Bacillati</taxon>
        <taxon>Bacillota</taxon>
        <taxon>Bacilli</taxon>
        <taxon>Bacillales</taxon>
        <taxon>Bacillaceae</taxon>
        <taxon>Peribacillus</taxon>
    </lineage>
</organism>
<protein>
    <submittedName>
        <fullName evidence="2">IDEAL domain-containing protein</fullName>
    </submittedName>
</protein>
<feature type="domain" description="IDEAL" evidence="1">
    <location>
        <begin position="48"/>
        <end position="84"/>
    </location>
</feature>
<dbReference type="Pfam" id="PF08858">
    <property type="entry name" value="IDEAL"/>
    <property type="match status" value="1"/>
</dbReference>
<dbReference type="EMBL" id="QVTD01000026">
    <property type="protein sequence ID" value="RFU60440.1"/>
    <property type="molecule type" value="Genomic_DNA"/>
</dbReference>
<dbReference type="RefSeq" id="WP_117324560.1">
    <property type="nucleotide sequence ID" value="NZ_QVTD01000026.1"/>
</dbReference>
<dbReference type="SMART" id="SM00914">
    <property type="entry name" value="IDEAL"/>
    <property type="match status" value="1"/>
</dbReference>
<dbReference type="OrthoDB" id="2881339at2"/>